<keyword evidence="2" id="KW-1185">Reference proteome</keyword>
<dbReference type="Proteomes" id="UP000694865">
    <property type="component" value="Unplaced"/>
</dbReference>
<accession>A0ABM0MMS8</accession>
<dbReference type="Pfam" id="PF13193">
    <property type="entry name" value="AMP-binding_C"/>
    <property type="match status" value="1"/>
</dbReference>
<name>A0ABM0MMS8_SACKO</name>
<dbReference type="PANTHER" id="PTHR24096">
    <property type="entry name" value="LONG-CHAIN-FATTY-ACID--COA LIGASE"/>
    <property type="match status" value="1"/>
</dbReference>
<feature type="domain" description="AMP-binding enzyme C-terminal" evidence="1">
    <location>
        <begin position="34"/>
        <end position="109"/>
    </location>
</feature>
<sequence length="126" mass="14113">MGDIGHYDAAGNFFVVDRLKELIKFKGFQVAPAELEDILLTHPEIQDAAVIGVPDEYAGELPKAIIVAKTDTLTPEDVVRFMDGRVAHHKKLRGGAEILKELPKSQSGKILRRILRDREKELKKNN</sequence>
<dbReference type="GeneID" id="102807456"/>
<evidence type="ECO:0000313" key="2">
    <source>
        <dbReference type="Proteomes" id="UP000694865"/>
    </source>
</evidence>
<dbReference type="RefSeq" id="XP_006821319.1">
    <property type="nucleotide sequence ID" value="XM_006821256.1"/>
</dbReference>
<dbReference type="InterPro" id="IPR025110">
    <property type="entry name" value="AMP-bd_C"/>
</dbReference>
<dbReference type="InterPro" id="IPR045851">
    <property type="entry name" value="AMP-bd_C_sf"/>
</dbReference>
<dbReference type="Gene3D" id="3.30.300.30">
    <property type="match status" value="1"/>
</dbReference>
<proteinExistence type="predicted"/>
<evidence type="ECO:0000259" key="1">
    <source>
        <dbReference type="Pfam" id="PF13193"/>
    </source>
</evidence>
<dbReference type="SUPFAM" id="SSF56801">
    <property type="entry name" value="Acetyl-CoA synthetase-like"/>
    <property type="match status" value="1"/>
</dbReference>
<evidence type="ECO:0000313" key="3">
    <source>
        <dbReference type="RefSeq" id="XP_006821319.1"/>
    </source>
</evidence>
<organism evidence="2 3">
    <name type="scientific">Saccoglossus kowalevskii</name>
    <name type="common">Acorn worm</name>
    <dbReference type="NCBI Taxonomy" id="10224"/>
    <lineage>
        <taxon>Eukaryota</taxon>
        <taxon>Metazoa</taxon>
        <taxon>Hemichordata</taxon>
        <taxon>Enteropneusta</taxon>
        <taxon>Harrimaniidae</taxon>
        <taxon>Saccoglossus</taxon>
    </lineage>
</organism>
<protein>
    <submittedName>
        <fullName evidence="3">4-coumarate--CoA ligase-like 1-like</fullName>
    </submittedName>
</protein>
<gene>
    <name evidence="3" type="primary">LOC102807456</name>
</gene>
<reference evidence="3" key="1">
    <citation type="submission" date="2025-08" db="UniProtKB">
        <authorList>
            <consortium name="RefSeq"/>
        </authorList>
    </citation>
    <scope>IDENTIFICATION</scope>
    <source>
        <tissue evidence="3">Testes</tissue>
    </source>
</reference>
<dbReference type="PANTHER" id="PTHR24096:SF422">
    <property type="entry name" value="BCDNA.GH02901"/>
    <property type="match status" value="1"/>
</dbReference>